<dbReference type="PANTHER" id="PTHR15319:SF1">
    <property type="entry name" value="TATA BOX-BINDING PROTEIN-ASSOCIATED FACTOR RNA POLYMERASE I SUBUNIT C"/>
    <property type="match status" value="1"/>
</dbReference>
<dbReference type="PANTHER" id="PTHR15319">
    <property type="entry name" value="TATA BOX-BINDING PROTEIN ASSOCIATED FACTOR RNA POLYMERASE I SUBUNIT C"/>
    <property type="match status" value="1"/>
</dbReference>
<organism evidence="1 2">
    <name type="scientific">Hibiscus sabdariffa</name>
    <name type="common">roselle</name>
    <dbReference type="NCBI Taxonomy" id="183260"/>
    <lineage>
        <taxon>Eukaryota</taxon>
        <taxon>Viridiplantae</taxon>
        <taxon>Streptophyta</taxon>
        <taxon>Embryophyta</taxon>
        <taxon>Tracheophyta</taxon>
        <taxon>Spermatophyta</taxon>
        <taxon>Magnoliopsida</taxon>
        <taxon>eudicotyledons</taxon>
        <taxon>Gunneridae</taxon>
        <taxon>Pentapetalae</taxon>
        <taxon>rosids</taxon>
        <taxon>malvids</taxon>
        <taxon>Malvales</taxon>
        <taxon>Malvaceae</taxon>
        <taxon>Malvoideae</taxon>
        <taxon>Hibiscus</taxon>
    </lineage>
</organism>
<comment type="caution">
    <text evidence="1">The sequence shown here is derived from an EMBL/GenBank/DDBJ whole genome shotgun (WGS) entry which is preliminary data.</text>
</comment>
<evidence type="ECO:0000313" key="1">
    <source>
        <dbReference type="EMBL" id="KAK8572673.1"/>
    </source>
</evidence>
<accession>A0ABR2F6N7</accession>
<keyword evidence="2" id="KW-1185">Reference proteome</keyword>
<reference evidence="1 2" key="1">
    <citation type="journal article" date="2024" name="G3 (Bethesda)">
        <title>Genome assembly of Hibiscus sabdariffa L. provides insights into metabolisms of medicinal natural products.</title>
        <authorList>
            <person name="Kim T."/>
        </authorList>
    </citation>
    <scope>NUCLEOTIDE SEQUENCE [LARGE SCALE GENOMIC DNA]</scope>
    <source>
        <strain evidence="1">TK-2024</strain>
        <tissue evidence="1">Old leaves</tissue>
    </source>
</reference>
<dbReference type="Proteomes" id="UP001472677">
    <property type="component" value="Unassembled WGS sequence"/>
</dbReference>
<dbReference type="InterPro" id="IPR038801">
    <property type="entry name" value="TAF1C"/>
</dbReference>
<evidence type="ECO:0000313" key="2">
    <source>
        <dbReference type="Proteomes" id="UP001472677"/>
    </source>
</evidence>
<proteinExistence type="predicted"/>
<dbReference type="EMBL" id="JBBPBM010000008">
    <property type="protein sequence ID" value="KAK8572673.1"/>
    <property type="molecule type" value="Genomic_DNA"/>
</dbReference>
<name>A0ABR2F6N7_9ROSI</name>
<protein>
    <submittedName>
        <fullName evidence="1">Uncharacterized protein</fullName>
    </submittedName>
</protein>
<gene>
    <name evidence="1" type="ORF">V6N12_028720</name>
</gene>
<sequence>MLMTMGEDFQAKPIVVLDQIQGVTDETVCDMKNCHQFLAVDEGHIAFQFKLFESTIEGAVEQCGIERRSPEELGLEFPRFSQSFLQMSLENICSMVFEYSSHIPEENTVLLEISSLFLSDLTSHVSSQKSNGYLEGSTIQSFWDDSSGSRNYKRLDIEFSWHPKILVIARSDSVFLIDFRLDECNVIRLTMIDMLSPYDVVDEDQFLTFSRAKIDGFQFSLTNPSLVLLWDVHKSMMLSLCWAHDLKNPCFIVVIRLLELRAHKALQTVREHFYQTYEKHCQNRDRHGFDPDSEFLCQLIFFFDASNLNEFSVMVEYVLLFLSFVQDNGDAIELVAGMNYSSNHSLVSYKLKWFLLVCIQAIHQNRNELLDFKLSWTETESIMPLEKKGKFLESEDSEVEKVIDLYICSRSDVFVPAISGLFYANVAGKRIASGKPQVLVPAEIPGSSALPPITDYLSPYVAKKNHLVYSSFCQPSLSN</sequence>